<name>W1YKR3_9ZZZZ</name>
<proteinExistence type="predicted"/>
<feature type="transmembrane region" description="Helical" evidence="1">
    <location>
        <begin position="15"/>
        <end position="37"/>
    </location>
</feature>
<keyword evidence="1" id="KW-0812">Transmembrane</keyword>
<protein>
    <submittedName>
        <fullName evidence="2">Nickel ABC transporter, permease protein</fullName>
    </submittedName>
</protein>
<keyword evidence="1" id="KW-1133">Transmembrane helix</keyword>
<evidence type="ECO:0000313" key="2">
    <source>
        <dbReference type="EMBL" id="ETJ42295.1"/>
    </source>
</evidence>
<dbReference type="EMBL" id="AZMM01003737">
    <property type="protein sequence ID" value="ETJ42295.1"/>
    <property type="molecule type" value="Genomic_DNA"/>
</dbReference>
<keyword evidence="1" id="KW-0472">Membrane</keyword>
<evidence type="ECO:0000256" key="1">
    <source>
        <dbReference type="SAM" id="Phobius"/>
    </source>
</evidence>
<comment type="caution">
    <text evidence="2">The sequence shown here is derived from an EMBL/GenBank/DDBJ whole genome shotgun (WGS) entry which is preliminary data.</text>
</comment>
<dbReference type="AlphaFoldDB" id="W1YKR3"/>
<reference evidence="2" key="1">
    <citation type="submission" date="2013-12" db="EMBL/GenBank/DDBJ databases">
        <title>A Varibaculum cambriense genome reconstructed from a premature infant gut community with otherwise low bacterial novelty that shifts toward anaerobic metabolism during the third week of life.</title>
        <authorList>
            <person name="Brown C.T."/>
            <person name="Sharon I."/>
            <person name="Thomas B.C."/>
            <person name="Castelle C.J."/>
            <person name="Morowitz M.J."/>
            <person name="Banfield J.F."/>
        </authorList>
    </citation>
    <scope>NUCLEOTIDE SEQUENCE</scope>
</reference>
<sequence>VQGIMARDYILMQGYIIWITLVFIVINIIIDVLSVWLNPKRRAAIKGGSYE</sequence>
<accession>W1YKR3</accession>
<gene>
    <name evidence="2" type="ORF">Q604_UNBC03737G0001</name>
</gene>
<feature type="non-terminal residue" evidence="2">
    <location>
        <position position="1"/>
    </location>
</feature>
<organism evidence="2">
    <name type="scientific">human gut metagenome</name>
    <dbReference type="NCBI Taxonomy" id="408170"/>
    <lineage>
        <taxon>unclassified sequences</taxon>
        <taxon>metagenomes</taxon>
        <taxon>organismal metagenomes</taxon>
    </lineage>
</organism>